<dbReference type="PANTHER" id="PTHR33990:SF1">
    <property type="entry name" value="PROTEIN YJDN"/>
    <property type="match status" value="1"/>
</dbReference>
<sequence length="144" mass="16129">MILGVQPYLRMNGNGKEAVKFYENALEAEVLGVQTYGEMPEHPEFTLPVEAKDRVMHANLRVGNTFLMLSDTFPGQPYQLGTQVDVAITLNDVEKSNEVFEKLQEGGEAVMPLQETSWSPSYGQVKDKFGITWQISTLVEEDNS</sequence>
<dbReference type="InterPro" id="IPR028973">
    <property type="entry name" value="PhnB-like"/>
</dbReference>
<proteinExistence type="predicted"/>
<dbReference type="SUPFAM" id="SSF54593">
    <property type="entry name" value="Glyoxalase/Bleomycin resistance protein/Dihydroxybiphenyl dioxygenase"/>
    <property type="match status" value="1"/>
</dbReference>
<gene>
    <name evidence="2" type="ORF">ACFFIX_13020</name>
</gene>
<comment type="caution">
    <text evidence="2">The sequence shown here is derived from an EMBL/GenBank/DDBJ whole genome shotgun (WGS) entry which is preliminary data.</text>
</comment>
<evidence type="ECO:0000259" key="1">
    <source>
        <dbReference type="Pfam" id="PF00903"/>
    </source>
</evidence>
<dbReference type="RefSeq" id="WP_378934591.1">
    <property type="nucleotide sequence ID" value="NZ_JBHLVO010000010.1"/>
</dbReference>
<feature type="domain" description="Glyoxalase/fosfomycin resistance/dioxygenase" evidence="1">
    <location>
        <begin position="12"/>
        <end position="135"/>
    </location>
</feature>
<dbReference type="InterPro" id="IPR029068">
    <property type="entry name" value="Glyas_Bleomycin-R_OHBP_Dase"/>
</dbReference>
<dbReference type="InterPro" id="IPR004360">
    <property type="entry name" value="Glyas_Fos-R_dOase_dom"/>
</dbReference>
<dbReference type="EMBL" id="JBHLVO010000010">
    <property type="protein sequence ID" value="MFC0272357.1"/>
    <property type="molecule type" value="Genomic_DNA"/>
</dbReference>
<protein>
    <submittedName>
        <fullName evidence="2">VOC family protein</fullName>
    </submittedName>
</protein>
<accession>A0ABV6GF94</accession>
<dbReference type="CDD" id="cd06588">
    <property type="entry name" value="PhnB_like"/>
    <property type="match status" value="1"/>
</dbReference>
<evidence type="ECO:0000313" key="3">
    <source>
        <dbReference type="Proteomes" id="UP001589854"/>
    </source>
</evidence>
<dbReference type="PANTHER" id="PTHR33990">
    <property type="entry name" value="PROTEIN YJDN-RELATED"/>
    <property type="match status" value="1"/>
</dbReference>
<keyword evidence="3" id="KW-1185">Reference proteome</keyword>
<name>A0ABV6GF94_9BACI</name>
<reference evidence="2 3" key="1">
    <citation type="submission" date="2024-09" db="EMBL/GenBank/DDBJ databases">
        <authorList>
            <person name="Sun Q."/>
            <person name="Mori K."/>
        </authorList>
    </citation>
    <scope>NUCLEOTIDE SEQUENCE [LARGE SCALE GENOMIC DNA]</scope>
    <source>
        <strain evidence="2 3">CCM 7228</strain>
    </source>
</reference>
<dbReference type="Pfam" id="PF00903">
    <property type="entry name" value="Glyoxalase"/>
    <property type="match status" value="1"/>
</dbReference>
<dbReference type="Gene3D" id="3.10.180.10">
    <property type="entry name" value="2,3-Dihydroxybiphenyl 1,2-Dioxygenase, domain 1"/>
    <property type="match status" value="1"/>
</dbReference>
<organism evidence="2 3">
    <name type="scientific">Metabacillus herbersteinensis</name>
    <dbReference type="NCBI Taxonomy" id="283816"/>
    <lineage>
        <taxon>Bacteria</taxon>
        <taxon>Bacillati</taxon>
        <taxon>Bacillota</taxon>
        <taxon>Bacilli</taxon>
        <taxon>Bacillales</taxon>
        <taxon>Bacillaceae</taxon>
        <taxon>Metabacillus</taxon>
    </lineage>
</organism>
<evidence type="ECO:0000313" key="2">
    <source>
        <dbReference type="EMBL" id="MFC0272357.1"/>
    </source>
</evidence>
<dbReference type="Proteomes" id="UP001589854">
    <property type="component" value="Unassembled WGS sequence"/>
</dbReference>